<dbReference type="AlphaFoldDB" id="A0AAD7MB88"/>
<evidence type="ECO:0000259" key="1">
    <source>
        <dbReference type="PROSITE" id="PS50181"/>
    </source>
</evidence>
<accession>A0AAD7MB88</accession>
<evidence type="ECO:0000313" key="2">
    <source>
        <dbReference type="EMBL" id="KAJ7708966.1"/>
    </source>
</evidence>
<feature type="domain" description="F-box" evidence="1">
    <location>
        <begin position="30"/>
        <end position="76"/>
    </location>
</feature>
<name>A0AAD7MB88_MYCRO</name>
<dbReference type="InterPro" id="IPR036047">
    <property type="entry name" value="F-box-like_dom_sf"/>
</dbReference>
<dbReference type="Gene3D" id="1.20.1280.50">
    <property type="match status" value="1"/>
</dbReference>
<sequence>MRGKSEMRCQRIVACLPGPVKPDCPVPTPMSAFLDVPSEVLLLIISYLNVPEVFLLRQICREVSQLTRDKSLWLAFLEHLRNSGEIPLPSAASDPAVPDVDLSSATIESIVVSATRVSDSWLLPREIRPIPTAVPGEVIDGLSIFLDTWLLIVYANGLVYLRSIREHAPQRGHYATLDLRDGARKRWMHAASLAPGNNRIMLALSNTFAPFETVLYEIDIDSTDSTGADFKLLQTFAGHRTRTIRALDVASRLLVLSSAAGALDVVSWDSERQHPSTMSLDSDEGAEERFDGVVSIRLLGSHFLAIRTHTIELHACNDAARPERSMLPLKHRLPFPLREGSISVSDVITTSTADSGARSIRINVLAYDAHSLASYAVSIFLPSLMDDVHPAMDVALTGEVRPAPSQAHTGVSVTRSHWFVSALALGSQAIRAMWVERHSLTMTRHVRLCTLNRNATMHEMKTAARVFTLASYDLREDLTHCALAEVSGHIVLGNRAGNVFLLTPTRAPQRSN</sequence>
<dbReference type="Pfam" id="PF12937">
    <property type="entry name" value="F-box-like"/>
    <property type="match status" value="1"/>
</dbReference>
<dbReference type="SUPFAM" id="SSF81383">
    <property type="entry name" value="F-box domain"/>
    <property type="match status" value="1"/>
</dbReference>
<dbReference type="InterPro" id="IPR001810">
    <property type="entry name" value="F-box_dom"/>
</dbReference>
<proteinExistence type="predicted"/>
<dbReference type="Proteomes" id="UP001221757">
    <property type="component" value="Unassembled WGS sequence"/>
</dbReference>
<evidence type="ECO:0000313" key="3">
    <source>
        <dbReference type="Proteomes" id="UP001221757"/>
    </source>
</evidence>
<reference evidence="2" key="1">
    <citation type="submission" date="2023-03" db="EMBL/GenBank/DDBJ databases">
        <title>Massive genome expansion in bonnet fungi (Mycena s.s.) driven by repeated elements and novel gene families across ecological guilds.</title>
        <authorList>
            <consortium name="Lawrence Berkeley National Laboratory"/>
            <person name="Harder C.B."/>
            <person name="Miyauchi S."/>
            <person name="Viragh M."/>
            <person name="Kuo A."/>
            <person name="Thoen E."/>
            <person name="Andreopoulos B."/>
            <person name="Lu D."/>
            <person name="Skrede I."/>
            <person name="Drula E."/>
            <person name="Henrissat B."/>
            <person name="Morin E."/>
            <person name="Kohler A."/>
            <person name="Barry K."/>
            <person name="LaButti K."/>
            <person name="Morin E."/>
            <person name="Salamov A."/>
            <person name="Lipzen A."/>
            <person name="Mereny Z."/>
            <person name="Hegedus B."/>
            <person name="Baldrian P."/>
            <person name="Stursova M."/>
            <person name="Weitz H."/>
            <person name="Taylor A."/>
            <person name="Grigoriev I.V."/>
            <person name="Nagy L.G."/>
            <person name="Martin F."/>
            <person name="Kauserud H."/>
        </authorList>
    </citation>
    <scope>NUCLEOTIDE SEQUENCE</scope>
    <source>
        <strain evidence="2">CBHHK067</strain>
    </source>
</reference>
<organism evidence="2 3">
    <name type="scientific">Mycena rosella</name>
    <name type="common">Pink bonnet</name>
    <name type="synonym">Agaricus rosellus</name>
    <dbReference type="NCBI Taxonomy" id="1033263"/>
    <lineage>
        <taxon>Eukaryota</taxon>
        <taxon>Fungi</taxon>
        <taxon>Dikarya</taxon>
        <taxon>Basidiomycota</taxon>
        <taxon>Agaricomycotina</taxon>
        <taxon>Agaricomycetes</taxon>
        <taxon>Agaricomycetidae</taxon>
        <taxon>Agaricales</taxon>
        <taxon>Marasmiineae</taxon>
        <taxon>Mycenaceae</taxon>
        <taxon>Mycena</taxon>
    </lineage>
</organism>
<comment type="caution">
    <text evidence="2">The sequence shown here is derived from an EMBL/GenBank/DDBJ whole genome shotgun (WGS) entry which is preliminary data.</text>
</comment>
<protein>
    <recommendedName>
        <fullName evidence="1">F-box domain-containing protein</fullName>
    </recommendedName>
</protein>
<gene>
    <name evidence="2" type="ORF">B0H17DRAFT_1031367</name>
</gene>
<dbReference type="EMBL" id="JARKIE010000003">
    <property type="protein sequence ID" value="KAJ7708966.1"/>
    <property type="molecule type" value="Genomic_DNA"/>
</dbReference>
<dbReference type="PROSITE" id="PS50181">
    <property type="entry name" value="FBOX"/>
    <property type="match status" value="1"/>
</dbReference>
<keyword evidence="3" id="KW-1185">Reference proteome</keyword>